<evidence type="ECO:0000256" key="6">
    <source>
        <dbReference type="ARBA" id="ARBA00047939"/>
    </source>
</evidence>
<dbReference type="NCBIfam" id="NF007672">
    <property type="entry name" value="PRK10347.1"/>
    <property type="match status" value="1"/>
</dbReference>
<evidence type="ECO:0000313" key="9">
    <source>
        <dbReference type="EMBL" id="SUB18543.1"/>
    </source>
</evidence>
<comment type="catalytic activity">
    <reaction evidence="6">
        <text>L-threonyl-[protein] + ATP = 3-O-(5'-adenylyl)-L-threonyl-[protein] + diphosphate</text>
        <dbReference type="Rhea" id="RHEA:54292"/>
        <dbReference type="Rhea" id="RHEA-COMP:11060"/>
        <dbReference type="Rhea" id="RHEA-COMP:13847"/>
        <dbReference type="ChEBI" id="CHEBI:30013"/>
        <dbReference type="ChEBI" id="CHEBI:30616"/>
        <dbReference type="ChEBI" id="CHEBI:33019"/>
        <dbReference type="ChEBI" id="CHEBI:138113"/>
        <dbReference type="EC" id="2.7.7.108"/>
    </reaction>
</comment>
<dbReference type="PROSITE" id="PS51459">
    <property type="entry name" value="FIDO"/>
    <property type="match status" value="1"/>
</dbReference>
<keyword evidence="3" id="KW-0547">Nucleotide-binding</keyword>
<dbReference type="InterPro" id="IPR036597">
    <property type="entry name" value="Fido-like_dom_sf"/>
</dbReference>
<dbReference type="Pfam" id="PF02661">
    <property type="entry name" value="Fic"/>
    <property type="match status" value="1"/>
</dbReference>
<reference evidence="9 10" key="1">
    <citation type="submission" date="2018-06" db="EMBL/GenBank/DDBJ databases">
        <authorList>
            <consortium name="Pathogen Informatics"/>
            <person name="Doyle S."/>
        </authorList>
    </citation>
    <scope>NUCLEOTIDE SEQUENCE [LARGE SCALE GENOMIC DNA]</scope>
    <source>
        <strain evidence="9 10">NCTC9381</strain>
    </source>
</reference>
<organism evidence="9 10">
    <name type="scientific">Enterobacter agglomerans</name>
    <name type="common">Erwinia herbicola</name>
    <name type="synonym">Pantoea agglomerans</name>
    <dbReference type="NCBI Taxonomy" id="549"/>
    <lineage>
        <taxon>Bacteria</taxon>
        <taxon>Pseudomonadati</taxon>
        <taxon>Pseudomonadota</taxon>
        <taxon>Gammaproteobacteria</taxon>
        <taxon>Enterobacterales</taxon>
        <taxon>Erwiniaceae</taxon>
        <taxon>Pantoea</taxon>
        <taxon>Pantoea agglomerans group</taxon>
    </lineage>
</organism>
<evidence type="ECO:0000256" key="3">
    <source>
        <dbReference type="ARBA" id="ARBA00022741"/>
    </source>
</evidence>
<gene>
    <name evidence="9" type="primary">fic_2</name>
    <name evidence="9" type="ORF">NCTC9381_04503</name>
</gene>
<evidence type="ECO:0000256" key="1">
    <source>
        <dbReference type="ARBA" id="ARBA00022679"/>
    </source>
</evidence>
<dbReference type="RefSeq" id="WP_062759465.1">
    <property type="nucleotide sequence ID" value="NZ_CP034148.1"/>
</dbReference>
<dbReference type="Gene3D" id="1.10.3290.10">
    <property type="entry name" value="Fido-like domain"/>
    <property type="match status" value="1"/>
</dbReference>
<dbReference type="SUPFAM" id="SSF140931">
    <property type="entry name" value="Fic-like"/>
    <property type="match status" value="1"/>
</dbReference>
<evidence type="ECO:0000256" key="7">
    <source>
        <dbReference type="ARBA" id="ARBA00048696"/>
    </source>
</evidence>
<evidence type="ECO:0000256" key="4">
    <source>
        <dbReference type="ARBA" id="ARBA00022840"/>
    </source>
</evidence>
<keyword evidence="1 9" id="KW-0808">Transferase</keyword>
<dbReference type="AlphaFoldDB" id="A0A379AKW8"/>
<sequence length="200" mass="23384">MNRYLVWRDHYCYPDSDVLINRYNIREQTLLDQAERDVTALTIHTIKLSHPPFTLQSLCHIHYCLFNELYSWAGQIRDISISKGETRFCQPAFILREAEKLCAKLACERWLEQTDHEAFCHQVAWYYCEFNILHPFREGNGRALRILFEHIILHAGYQVSWEGVSPSDWLAANIAGYQSGPEKMAALFLRHIVPVSDKTP</sequence>
<evidence type="ECO:0000313" key="10">
    <source>
        <dbReference type="Proteomes" id="UP000254640"/>
    </source>
</evidence>
<keyword evidence="2 9" id="KW-0548">Nucleotidyltransferase</keyword>
<dbReference type="GeneID" id="66827182"/>
<evidence type="ECO:0000256" key="2">
    <source>
        <dbReference type="ARBA" id="ARBA00022695"/>
    </source>
</evidence>
<name>A0A379AKW8_ENTAG</name>
<dbReference type="InterPro" id="IPR003812">
    <property type="entry name" value="Fido"/>
</dbReference>
<dbReference type="EMBL" id="UGSO01000001">
    <property type="protein sequence ID" value="SUB18543.1"/>
    <property type="molecule type" value="Genomic_DNA"/>
</dbReference>
<dbReference type="GO" id="GO:0005524">
    <property type="term" value="F:ATP binding"/>
    <property type="evidence" value="ECO:0007669"/>
    <property type="project" value="UniProtKB-KW"/>
</dbReference>
<dbReference type="Proteomes" id="UP000254640">
    <property type="component" value="Unassembled WGS sequence"/>
</dbReference>
<dbReference type="PANTHER" id="PTHR39560">
    <property type="entry name" value="PROTEIN ADENYLYLTRANSFERASE FIC-RELATED"/>
    <property type="match status" value="1"/>
</dbReference>
<keyword evidence="4" id="KW-0067">ATP-binding</keyword>
<feature type="domain" description="Fido" evidence="8">
    <location>
        <begin position="53"/>
        <end position="191"/>
    </location>
</feature>
<comment type="catalytic activity">
    <reaction evidence="7">
        <text>L-tyrosyl-[protein] + ATP = O-(5'-adenylyl)-L-tyrosyl-[protein] + diphosphate</text>
        <dbReference type="Rhea" id="RHEA:54288"/>
        <dbReference type="Rhea" id="RHEA-COMP:10136"/>
        <dbReference type="Rhea" id="RHEA-COMP:13846"/>
        <dbReference type="ChEBI" id="CHEBI:30616"/>
        <dbReference type="ChEBI" id="CHEBI:33019"/>
        <dbReference type="ChEBI" id="CHEBI:46858"/>
        <dbReference type="ChEBI" id="CHEBI:83624"/>
        <dbReference type="EC" id="2.7.7.108"/>
    </reaction>
</comment>
<dbReference type="GO" id="GO:0051302">
    <property type="term" value="P:regulation of cell division"/>
    <property type="evidence" value="ECO:0007669"/>
    <property type="project" value="TreeGrafter"/>
</dbReference>
<dbReference type="EC" id="2.7.7.108" evidence="5"/>
<keyword evidence="10" id="KW-1185">Reference proteome</keyword>
<evidence type="ECO:0000256" key="5">
    <source>
        <dbReference type="ARBA" id="ARBA00034531"/>
    </source>
</evidence>
<dbReference type="GO" id="GO:0070733">
    <property type="term" value="F:AMPylase activity"/>
    <property type="evidence" value="ECO:0007669"/>
    <property type="project" value="UniProtKB-EC"/>
</dbReference>
<accession>A0A379AKW8</accession>
<protein>
    <recommendedName>
        <fullName evidence="5">protein adenylyltransferase</fullName>
        <ecNumber evidence="5">2.7.7.108</ecNumber>
    </recommendedName>
</protein>
<proteinExistence type="predicted"/>
<evidence type="ECO:0000259" key="8">
    <source>
        <dbReference type="PROSITE" id="PS51459"/>
    </source>
</evidence>
<dbReference type="PANTHER" id="PTHR39560:SF1">
    <property type="entry name" value="PROTEIN ADENYLYLTRANSFERASE FIC-RELATED"/>
    <property type="match status" value="1"/>
</dbReference>